<organism evidence="2 3">
    <name type="scientific">Protea cynaroides</name>
    <dbReference type="NCBI Taxonomy" id="273540"/>
    <lineage>
        <taxon>Eukaryota</taxon>
        <taxon>Viridiplantae</taxon>
        <taxon>Streptophyta</taxon>
        <taxon>Embryophyta</taxon>
        <taxon>Tracheophyta</taxon>
        <taxon>Spermatophyta</taxon>
        <taxon>Magnoliopsida</taxon>
        <taxon>Proteales</taxon>
        <taxon>Proteaceae</taxon>
        <taxon>Protea</taxon>
    </lineage>
</organism>
<evidence type="ECO:0000313" key="2">
    <source>
        <dbReference type="EMBL" id="KAJ4981487.1"/>
    </source>
</evidence>
<gene>
    <name evidence="2" type="ORF">NE237_032324</name>
</gene>
<dbReference type="Pfam" id="PF17921">
    <property type="entry name" value="Integrase_H2C2"/>
    <property type="match status" value="1"/>
</dbReference>
<sequence>MVSVVNTAKEAPQIEDTDVMHKFPDVFPRGLPGLPLDHATEFVIDLLPGMAPVSNAPYRVTPMELKELRLNYGVIRQSYKEQRYSLRLTLDGVSSNEEFGQRYFEDCFQDEDREAHATHLRAALQRLKREKLYAKFKKCEFWLKEVAFLGHIVSADALKITSDLIDEVKVAILQDPHLKTVQEDLEKGKSNPEFTLDSDKVLKYHRRLCIPESKNSNIRNRIMTEAHYTPYSVHPGSTKMYHDLRRLYWWRGMKVDVARFVFQCLNYQ</sequence>
<evidence type="ECO:0000259" key="1">
    <source>
        <dbReference type="Pfam" id="PF17921"/>
    </source>
</evidence>
<proteinExistence type="predicted"/>
<keyword evidence="3" id="KW-1185">Reference proteome</keyword>
<dbReference type="Proteomes" id="UP001141806">
    <property type="component" value="Unassembled WGS sequence"/>
</dbReference>
<dbReference type="Gene3D" id="3.30.70.270">
    <property type="match status" value="1"/>
</dbReference>
<dbReference type="InterPro" id="IPR043128">
    <property type="entry name" value="Rev_trsase/Diguanyl_cyclase"/>
</dbReference>
<comment type="caution">
    <text evidence="2">The sequence shown here is derived from an EMBL/GenBank/DDBJ whole genome shotgun (WGS) entry which is preliminary data.</text>
</comment>
<dbReference type="AlphaFoldDB" id="A0A9Q0L2W7"/>
<dbReference type="InterPro" id="IPR050951">
    <property type="entry name" value="Retrovirus_Pol_polyprotein"/>
</dbReference>
<dbReference type="PANTHER" id="PTHR37984:SF5">
    <property type="entry name" value="PROTEIN NYNRIN-LIKE"/>
    <property type="match status" value="1"/>
</dbReference>
<reference evidence="2" key="1">
    <citation type="journal article" date="2023" name="Plant J.">
        <title>The genome of the king protea, Protea cynaroides.</title>
        <authorList>
            <person name="Chang J."/>
            <person name="Duong T.A."/>
            <person name="Schoeman C."/>
            <person name="Ma X."/>
            <person name="Roodt D."/>
            <person name="Barker N."/>
            <person name="Li Z."/>
            <person name="Van de Peer Y."/>
            <person name="Mizrachi E."/>
        </authorList>
    </citation>
    <scope>NUCLEOTIDE SEQUENCE</scope>
    <source>
        <tissue evidence="2">Young leaves</tissue>
    </source>
</reference>
<protein>
    <recommendedName>
        <fullName evidence="1">Integrase zinc-binding domain-containing protein</fullName>
    </recommendedName>
</protein>
<accession>A0A9Q0L2W7</accession>
<dbReference type="PANTHER" id="PTHR37984">
    <property type="entry name" value="PROTEIN CBG26694"/>
    <property type="match status" value="1"/>
</dbReference>
<dbReference type="InterPro" id="IPR043502">
    <property type="entry name" value="DNA/RNA_pol_sf"/>
</dbReference>
<feature type="domain" description="Integrase zinc-binding" evidence="1">
    <location>
        <begin position="216"/>
        <end position="268"/>
    </location>
</feature>
<dbReference type="SUPFAM" id="SSF56672">
    <property type="entry name" value="DNA/RNA polymerases"/>
    <property type="match status" value="1"/>
</dbReference>
<dbReference type="OrthoDB" id="1938712at2759"/>
<dbReference type="InterPro" id="IPR041588">
    <property type="entry name" value="Integrase_H2C2"/>
</dbReference>
<dbReference type="Gene3D" id="1.10.340.70">
    <property type="match status" value="1"/>
</dbReference>
<evidence type="ECO:0000313" key="3">
    <source>
        <dbReference type="Proteomes" id="UP001141806"/>
    </source>
</evidence>
<dbReference type="EMBL" id="JAMYWD010000001">
    <property type="protein sequence ID" value="KAJ4981487.1"/>
    <property type="molecule type" value="Genomic_DNA"/>
</dbReference>
<name>A0A9Q0L2W7_9MAGN</name>